<proteinExistence type="predicted"/>
<dbReference type="Proteomes" id="UP000019918">
    <property type="component" value="Unassembled WGS sequence"/>
</dbReference>
<comment type="caution">
    <text evidence="6">The sequence shown here is derived from an EMBL/GenBank/DDBJ whole genome shotgun (WGS) entry which is preliminary data.</text>
</comment>
<organism evidence="6 7">
    <name type="scientific">Erwinia mallotivora</name>
    <dbReference type="NCBI Taxonomy" id="69222"/>
    <lineage>
        <taxon>Bacteria</taxon>
        <taxon>Pseudomonadati</taxon>
        <taxon>Pseudomonadota</taxon>
        <taxon>Gammaproteobacteria</taxon>
        <taxon>Enterobacterales</taxon>
        <taxon>Erwiniaceae</taxon>
        <taxon>Erwinia</taxon>
    </lineage>
</organism>
<evidence type="ECO:0000256" key="4">
    <source>
        <dbReference type="PROSITE-ProRule" id="PRU00409"/>
    </source>
</evidence>
<reference evidence="6 7" key="1">
    <citation type="submission" date="2014-02" db="EMBL/GenBank/DDBJ databases">
        <title>Draft genome of Erwinia mallotivora strain BT-MARDI, a papaya dieback pathogen.</title>
        <authorList>
            <person name="Redzuan R."/>
            <person name="Abu Bakar N."/>
            <person name="Badrun R."/>
            <person name="Mohd Raih M.F."/>
            <person name="Rozano L."/>
            <person name="Mat Amin N."/>
        </authorList>
    </citation>
    <scope>NUCLEOTIDE SEQUENCE [LARGE SCALE GENOMIC DNA]</scope>
    <source>
        <strain evidence="6 7">BT-MARDI</strain>
    </source>
</reference>
<dbReference type="GO" id="GO:0016874">
    <property type="term" value="F:ligase activity"/>
    <property type="evidence" value="ECO:0007669"/>
    <property type="project" value="UniProtKB-KW"/>
</dbReference>
<evidence type="ECO:0000259" key="5">
    <source>
        <dbReference type="PROSITE" id="PS50975"/>
    </source>
</evidence>
<dbReference type="GO" id="GO:0046872">
    <property type="term" value="F:metal ion binding"/>
    <property type="evidence" value="ECO:0007669"/>
    <property type="project" value="InterPro"/>
</dbReference>
<keyword evidence="2 4" id="KW-0547">Nucleotide-binding</keyword>
<evidence type="ECO:0000256" key="1">
    <source>
        <dbReference type="ARBA" id="ARBA00022598"/>
    </source>
</evidence>
<dbReference type="SUPFAM" id="SSF56059">
    <property type="entry name" value="Glutathione synthetase ATP-binding domain-like"/>
    <property type="match status" value="1"/>
</dbReference>
<keyword evidence="3 4" id="KW-0067">ATP-binding</keyword>
<evidence type="ECO:0000256" key="2">
    <source>
        <dbReference type="ARBA" id="ARBA00022741"/>
    </source>
</evidence>
<dbReference type="PANTHER" id="PTHR43585:SF2">
    <property type="entry name" value="ATP-GRASP ENZYME FSQD"/>
    <property type="match status" value="1"/>
</dbReference>
<dbReference type="PROSITE" id="PS50975">
    <property type="entry name" value="ATP_GRASP"/>
    <property type="match status" value="1"/>
</dbReference>
<dbReference type="RefSeq" id="WP_034940618.1">
    <property type="nucleotide sequence ID" value="NZ_JFHN01000069.1"/>
</dbReference>
<gene>
    <name evidence="6" type="ORF">BG55_19860</name>
</gene>
<dbReference type="InterPro" id="IPR052032">
    <property type="entry name" value="ATP-dep_AA_Ligase"/>
</dbReference>
<dbReference type="PANTHER" id="PTHR43585">
    <property type="entry name" value="FUMIPYRROLE BIOSYNTHESIS PROTEIN C"/>
    <property type="match status" value="1"/>
</dbReference>
<dbReference type="AlphaFoldDB" id="A0A014N3M3"/>
<dbReference type="PATRIC" id="fig|69222.5.peg.4054"/>
<dbReference type="InterPro" id="IPR013815">
    <property type="entry name" value="ATP_grasp_subdomain_1"/>
</dbReference>
<evidence type="ECO:0000313" key="6">
    <source>
        <dbReference type="EMBL" id="EXU74013.1"/>
    </source>
</evidence>
<dbReference type="Gene3D" id="3.30.1490.20">
    <property type="entry name" value="ATP-grasp fold, A domain"/>
    <property type="match status" value="1"/>
</dbReference>
<dbReference type="EMBL" id="JFHN01000069">
    <property type="protein sequence ID" value="EXU74013.1"/>
    <property type="molecule type" value="Genomic_DNA"/>
</dbReference>
<evidence type="ECO:0000256" key="3">
    <source>
        <dbReference type="ARBA" id="ARBA00022840"/>
    </source>
</evidence>
<keyword evidence="1" id="KW-0436">Ligase</keyword>
<name>A0A014N3M3_9GAMM</name>
<dbReference type="InterPro" id="IPR011761">
    <property type="entry name" value="ATP-grasp"/>
</dbReference>
<dbReference type="OrthoDB" id="24041at2"/>
<sequence>MNVEKVLPRAFVLTGAFWVICRNSLYLRELAKREIAVLVITPTSYRQDAEAARNDRQSATALIADIAYVQGALDREASFNPSVIAALQQWQQQYQIVGAFAVGETLVEPTGIVADALGLRSPGLRATRVCRSKYLQRFYLGQFSPLSQVVAPEKRHEIDWHSLPWPLIIKPATRHSSSGVISVDNAQQAREALVDYPDYETLLLEQRVEGQEYSVESLVQEGDIIFSSVTHKVTTDKHSNTFVELAHTVPGSGAENALLLRAARQVLNKLDFRNGIAHSEWRLASDGKPYLMEIAARTPGDGILPLYRLACGQPLESAILSIMLGEQARYPAANRVARQVYLEHRPGVLKDVQLRWPGVEVSWIEDNQTWPEIAPGQPQDAPALRAVFVHKKRGELLTPLRSSDDRAVTFFIDASCEADLDRLEAEVSATITLDIEENHD</sequence>
<dbReference type="GO" id="GO:0005524">
    <property type="term" value="F:ATP binding"/>
    <property type="evidence" value="ECO:0007669"/>
    <property type="project" value="UniProtKB-UniRule"/>
</dbReference>
<feature type="domain" description="ATP-grasp" evidence="5">
    <location>
        <begin position="133"/>
        <end position="324"/>
    </location>
</feature>
<evidence type="ECO:0000313" key="7">
    <source>
        <dbReference type="Proteomes" id="UP000019918"/>
    </source>
</evidence>
<accession>A0A014N3M3</accession>
<dbReference type="Gene3D" id="3.30.470.20">
    <property type="entry name" value="ATP-grasp fold, B domain"/>
    <property type="match status" value="1"/>
</dbReference>
<protein>
    <submittedName>
        <fullName evidence="6">Biotin carboxylase</fullName>
    </submittedName>
</protein>
<keyword evidence="7" id="KW-1185">Reference proteome</keyword>
<dbReference type="Pfam" id="PF13535">
    <property type="entry name" value="ATP-grasp_4"/>
    <property type="match status" value="1"/>
</dbReference>
<dbReference type="STRING" id="69222.BG55_19860"/>